<keyword evidence="2" id="KW-1185">Reference proteome</keyword>
<evidence type="ECO:0000313" key="2">
    <source>
        <dbReference type="Proteomes" id="UP000242592"/>
    </source>
</evidence>
<dbReference type="STRING" id="1123380.SAMN02745199_0902"/>
<gene>
    <name evidence="1" type="ORF">SAMN02745199_0902</name>
</gene>
<sequence>MIEVSSLILKKNKNKAKSFFRTKHTKYYTFEDDDILTLTIYNNRVGALGMVAQPYFLKFNEIIIEGNKLIFDYKNVIDDFKIYNPKLQRVNFYENFEKIAKILEEKIDNRIFSKIMNDLNQTEYIKLIGFGPGLTPLFDDILSGILLLKSFYSQNFDKESILKIAKERTNDISFYQLYYASNGYAPKPVKMYLENGIKEFLLNMGDTSGLGWMLGISFFFELEG</sequence>
<dbReference type="EMBL" id="FQXN01000003">
    <property type="protein sequence ID" value="SHH38477.1"/>
    <property type="molecule type" value="Genomic_DNA"/>
</dbReference>
<dbReference type="InterPro" id="IPR021530">
    <property type="entry name" value="AllH-like"/>
</dbReference>
<dbReference type="Proteomes" id="UP000242592">
    <property type="component" value="Unassembled WGS sequence"/>
</dbReference>
<evidence type="ECO:0008006" key="3">
    <source>
        <dbReference type="Google" id="ProtNLM"/>
    </source>
</evidence>
<name>A0A1M5SIR2_9BACT</name>
<dbReference type="AlphaFoldDB" id="A0A1M5SIR2"/>
<dbReference type="RefSeq" id="WP_073072703.1">
    <property type="nucleotide sequence ID" value="NZ_FQXN01000003.1"/>
</dbReference>
<dbReference type="Pfam" id="PF11392">
    <property type="entry name" value="AllH"/>
    <property type="match status" value="1"/>
</dbReference>
<protein>
    <recommendedName>
        <fullName evidence="3">DUF2877 domain-containing protein</fullName>
    </recommendedName>
</protein>
<organism evidence="1 2">
    <name type="scientific">Thermosipho atlanticus DSM 15807</name>
    <dbReference type="NCBI Taxonomy" id="1123380"/>
    <lineage>
        <taxon>Bacteria</taxon>
        <taxon>Thermotogati</taxon>
        <taxon>Thermotogota</taxon>
        <taxon>Thermotogae</taxon>
        <taxon>Thermotogales</taxon>
        <taxon>Fervidobacteriaceae</taxon>
        <taxon>Thermosipho</taxon>
    </lineage>
</organism>
<dbReference type="OrthoDB" id="4933449at2"/>
<proteinExistence type="predicted"/>
<accession>A0A1M5SIR2</accession>
<reference evidence="2" key="1">
    <citation type="submission" date="2016-11" db="EMBL/GenBank/DDBJ databases">
        <authorList>
            <person name="Varghese N."/>
            <person name="Submissions S."/>
        </authorList>
    </citation>
    <scope>NUCLEOTIDE SEQUENCE [LARGE SCALE GENOMIC DNA]</scope>
    <source>
        <strain evidence="2">DSM 15807</strain>
    </source>
</reference>
<evidence type="ECO:0000313" key="1">
    <source>
        <dbReference type="EMBL" id="SHH38477.1"/>
    </source>
</evidence>